<protein>
    <submittedName>
        <fullName evidence="3">Uncharacterized protein</fullName>
    </submittedName>
</protein>
<keyword evidence="2" id="KW-1133">Transmembrane helix</keyword>
<feature type="compositionally biased region" description="Low complexity" evidence="1">
    <location>
        <begin position="288"/>
        <end position="301"/>
    </location>
</feature>
<sequence length="390" mass="43027">MARIDTASLRDAPRSNDSLGLILPVGNRVGPLILTFASLIALSICGTRRVQNIRRWSLLPLSYWILLLIYADTLLFIVSTALLTAAGINSSHTVCQAGIFLCLVFYFMSKILIYMFLVEKAHIVRGRGKRRLKSKVYLFNCFGMLLSYAGLAVANMVRRIGYLRDDGMCIIGMERSVLIPLVIFEVFVNLYLTTTFLIPIRNLHSYDHNPRLKKMVIRTFVGSLATLTSTVVNIVMMTVLDGEPAWMCFIICNTDILFTTLVLHWVTVSDSVGTSQNASPCNPRHGYDSSNNNTNPDDSTNQRSLKGAETNNTIYQGSGAAQGFAGAQKNGSQMDMAIIDEENRASGENMPQAPGTILCSEDTGSGSLRCQDRLARRNSMAEETAVQQVV</sequence>
<dbReference type="Proteomes" id="UP000775872">
    <property type="component" value="Unassembled WGS sequence"/>
</dbReference>
<feature type="transmembrane region" description="Helical" evidence="2">
    <location>
        <begin position="58"/>
        <end position="85"/>
    </location>
</feature>
<feature type="transmembrane region" description="Helical" evidence="2">
    <location>
        <begin position="137"/>
        <end position="157"/>
    </location>
</feature>
<proteinExistence type="predicted"/>
<dbReference type="PANTHER" id="PTHR38848">
    <property type="entry name" value="G-PROTEIN COUPLED RECEPTORS FAMILY 3 PROFILE DOMAIN-CONTAINING PROTEIN"/>
    <property type="match status" value="1"/>
</dbReference>
<feature type="transmembrane region" description="Helical" evidence="2">
    <location>
        <begin position="97"/>
        <end position="117"/>
    </location>
</feature>
<dbReference type="OrthoDB" id="3210850at2759"/>
<feature type="transmembrane region" description="Helical" evidence="2">
    <location>
        <begin position="244"/>
        <end position="266"/>
    </location>
</feature>
<name>A0A9N9W9U1_9HYPO</name>
<dbReference type="PANTHER" id="PTHR38848:SF3">
    <property type="entry name" value="G-PROTEIN COUPLED RECEPTORS FAMILY 3 PROFILE DOMAIN-CONTAINING PROTEIN"/>
    <property type="match status" value="1"/>
</dbReference>
<keyword evidence="2" id="KW-0472">Membrane</keyword>
<evidence type="ECO:0000313" key="4">
    <source>
        <dbReference type="Proteomes" id="UP000775872"/>
    </source>
</evidence>
<dbReference type="AlphaFoldDB" id="A0A9N9W9U1"/>
<feature type="region of interest" description="Disordered" evidence="1">
    <location>
        <begin position="273"/>
        <end position="305"/>
    </location>
</feature>
<reference evidence="3" key="1">
    <citation type="submission" date="2021-10" db="EMBL/GenBank/DDBJ databases">
        <authorList>
            <person name="Piombo E."/>
        </authorList>
    </citation>
    <scope>NUCLEOTIDE SEQUENCE</scope>
</reference>
<evidence type="ECO:0000256" key="2">
    <source>
        <dbReference type="SAM" id="Phobius"/>
    </source>
</evidence>
<feature type="transmembrane region" description="Helical" evidence="2">
    <location>
        <begin position="177"/>
        <end position="198"/>
    </location>
</feature>
<evidence type="ECO:0000256" key="1">
    <source>
        <dbReference type="SAM" id="MobiDB-lite"/>
    </source>
</evidence>
<dbReference type="EMBL" id="CABFOC020000013">
    <property type="protein sequence ID" value="CAH0045744.1"/>
    <property type="molecule type" value="Genomic_DNA"/>
</dbReference>
<feature type="transmembrane region" description="Helical" evidence="2">
    <location>
        <begin position="29"/>
        <end position="46"/>
    </location>
</feature>
<comment type="caution">
    <text evidence="3">The sequence shown here is derived from an EMBL/GenBank/DDBJ whole genome shotgun (WGS) entry which is preliminary data.</text>
</comment>
<keyword evidence="2" id="KW-0812">Transmembrane</keyword>
<feature type="transmembrane region" description="Helical" evidence="2">
    <location>
        <begin position="219"/>
        <end position="238"/>
    </location>
</feature>
<gene>
    <name evidence="3" type="ORF">CSOL1703_00012375</name>
</gene>
<accession>A0A9N9W9U1</accession>
<evidence type="ECO:0000313" key="3">
    <source>
        <dbReference type="EMBL" id="CAH0045744.1"/>
    </source>
</evidence>
<keyword evidence="4" id="KW-1185">Reference proteome</keyword>
<organism evidence="3 4">
    <name type="scientific">Clonostachys solani</name>
    <dbReference type="NCBI Taxonomy" id="160281"/>
    <lineage>
        <taxon>Eukaryota</taxon>
        <taxon>Fungi</taxon>
        <taxon>Dikarya</taxon>
        <taxon>Ascomycota</taxon>
        <taxon>Pezizomycotina</taxon>
        <taxon>Sordariomycetes</taxon>
        <taxon>Hypocreomycetidae</taxon>
        <taxon>Hypocreales</taxon>
        <taxon>Bionectriaceae</taxon>
        <taxon>Clonostachys</taxon>
    </lineage>
</organism>